<evidence type="ECO:0000313" key="9">
    <source>
        <dbReference type="Proteomes" id="UP000606974"/>
    </source>
</evidence>
<dbReference type="Gene3D" id="3.30.40.10">
    <property type="entry name" value="Zinc/RING finger domain, C3HC4 (zinc finger)"/>
    <property type="match status" value="1"/>
</dbReference>
<feature type="compositionally biased region" description="Acidic residues" evidence="5">
    <location>
        <begin position="435"/>
        <end position="445"/>
    </location>
</feature>
<dbReference type="InterPro" id="IPR001841">
    <property type="entry name" value="Znf_RING"/>
</dbReference>
<keyword evidence="2 4" id="KW-0863">Zinc-finger</keyword>
<dbReference type="PROSITE" id="PS50089">
    <property type="entry name" value="ZF_RING_2"/>
    <property type="match status" value="1"/>
</dbReference>
<evidence type="ECO:0000256" key="3">
    <source>
        <dbReference type="ARBA" id="ARBA00022833"/>
    </source>
</evidence>
<dbReference type="InterPro" id="IPR046336">
    <property type="entry name" value="Lon_prtase_N_sf"/>
</dbReference>
<evidence type="ECO:0000256" key="5">
    <source>
        <dbReference type="SAM" id="MobiDB-lite"/>
    </source>
</evidence>
<organism evidence="8 9">
    <name type="scientific">Endocarpon pusillum</name>
    <dbReference type="NCBI Taxonomy" id="364733"/>
    <lineage>
        <taxon>Eukaryota</taxon>
        <taxon>Fungi</taxon>
        <taxon>Dikarya</taxon>
        <taxon>Ascomycota</taxon>
        <taxon>Pezizomycotina</taxon>
        <taxon>Eurotiomycetes</taxon>
        <taxon>Chaetothyriomycetidae</taxon>
        <taxon>Verrucariales</taxon>
        <taxon>Verrucariaceae</taxon>
        <taxon>Endocarpon</taxon>
    </lineage>
</organism>
<accession>A0A8H7AHK4</accession>
<dbReference type="GO" id="GO:0008270">
    <property type="term" value="F:zinc ion binding"/>
    <property type="evidence" value="ECO:0007669"/>
    <property type="project" value="UniProtKB-KW"/>
</dbReference>
<feature type="domain" description="Lon N-terminal" evidence="7">
    <location>
        <begin position="194"/>
        <end position="417"/>
    </location>
</feature>
<feature type="domain" description="RING-type" evidence="6">
    <location>
        <begin position="109"/>
        <end position="147"/>
    </location>
</feature>
<sequence>MDVTLNKLLDVVRSYMESYQCETSDAPLMLDERLHWKNIIDSSMDVMPRSRVLNGGRLVATYTFADMGELNYHSEVAYTPLPKQADSIEALDVAVFANLKEAIKVELECQVCYSLMLDPLTTSCGHTFCRKCVARVLDHSNLCPACRRVIPLLPGVQAEPSNRTTSQLISGLCPDLLQLRIAAAKEEDMGDGNMNVALFPCTLAYPEMPTFLHIFEPRYRLMVRRAIETGGRKFGMMMYNRRGRPQGALGQSHFVQYGTLLHIQNIEIFPDGRSLIETKGVSRFTVLETGMRDGYMVGRVQRVDDVPLSEEEAMEARETAGPEPASNDTLGRLNHMSTQRLLQFGLDFITRAQAASEPWLAERFISVYGPPPSDPAIFPYWFASVLPISEDEKYQLLPTTSVRERLKITARWIQRLEAARCVGNFRRWMPPTEFLETDSDPDMAEETSPPASQPESAADPAGNETTEDALPEAEQAN</sequence>
<dbReference type="InterPro" id="IPR013083">
    <property type="entry name" value="Znf_RING/FYVE/PHD"/>
</dbReference>
<keyword evidence="9" id="KW-1185">Reference proteome</keyword>
<protein>
    <recommendedName>
        <fullName evidence="10">RING-type domain-containing protein</fullName>
    </recommendedName>
</protein>
<reference evidence="8" key="1">
    <citation type="submission" date="2020-02" db="EMBL/GenBank/DDBJ databases">
        <authorList>
            <person name="Palmer J.M."/>
        </authorList>
    </citation>
    <scope>NUCLEOTIDE SEQUENCE</scope>
    <source>
        <strain evidence="8">EPUS1.4</strain>
        <tissue evidence="8">Thallus</tissue>
    </source>
</reference>
<dbReference type="SMART" id="SM00464">
    <property type="entry name" value="LON"/>
    <property type="match status" value="1"/>
</dbReference>
<comment type="caution">
    <text evidence="8">The sequence shown here is derived from an EMBL/GenBank/DDBJ whole genome shotgun (WGS) entry which is preliminary data.</text>
</comment>
<keyword evidence="1" id="KW-0479">Metal-binding</keyword>
<dbReference type="CDD" id="cd16514">
    <property type="entry name" value="RING-HC_LONFs_rpt2"/>
    <property type="match status" value="1"/>
</dbReference>
<evidence type="ECO:0000259" key="6">
    <source>
        <dbReference type="PROSITE" id="PS50089"/>
    </source>
</evidence>
<dbReference type="Pfam" id="PF02190">
    <property type="entry name" value="LON_substr_bdg"/>
    <property type="match status" value="1"/>
</dbReference>
<evidence type="ECO:0000259" key="7">
    <source>
        <dbReference type="PROSITE" id="PS51787"/>
    </source>
</evidence>
<dbReference type="SMART" id="SM00184">
    <property type="entry name" value="RING"/>
    <property type="match status" value="1"/>
</dbReference>
<dbReference type="InterPro" id="IPR017907">
    <property type="entry name" value="Znf_RING_CS"/>
</dbReference>
<keyword evidence="3" id="KW-0862">Zinc</keyword>
<evidence type="ECO:0000256" key="2">
    <source>
        <dbReference type="ARBA" id="ARBA00022771"/>
    </source>
</evidence>
<dbReference type="InterPro" id="IPR003111">
    <property type="entry name" value="Lon_prtase_N"/>
</dbReference>
<name>A0A8H7AHK4_9EURO</name>
<evidence type="ECO:0000256" key="1">
    <source>
        <dbReference type="ARBA" id="ARBA00022723"/>
    </source>
</evidence>
<evidence type="ECO:0008006" key="10">
    <source>
        <dbReference type="Google" id="ProtNLM"/>
    </source>
</evidence>
<dbReference type="EMBL" id="JAACFV010000044">
    <property type="protein sequence ID" value="KAF7509183.1"/>
    <property type="molecule type" value="Genomic_DNA"/>
</dbReference>
<dbReference type="SUPFAM" id="SSF88697">
    <property type="entry name" value="PUA domain-like"/>
    <property type="match status" value="1"/>
</dbReference>
<feature type="region of interest" description="Disordered" evidence="5">
    <location>
        <begin position="432"/>
        <end position="477"/>
    </location>
</feature>
<proteinExistence type="predicted"/>
<dbReference type="AlphaFoldDB" id="A0A8H7AHK4"/>
<dbReference type="Proteomes" id="UP000606974">
    <property type="component" value="Unassembled WGS sequence"/>
</dbReference>
<dbReference type="OrthoDB" id="264917at2759"/>
<dbReference type="Gene3D" id="2.30.130.40">
    <property type="entry name" value="LON domain-like"/>
    <property type="match status" value="1"/>
</dbReference>
<dbReference type="GO" id="GO:0061630">
    <property type="term" value="F:ubiquitin protein ligase activity"/>
    <property type="evidence" value="ECO:0007669"/>
    <property type="project" value="TreeGrafter"/>
</dbReference>
<evidence type="ECO:0000313" key="8">
    <source>
        <dbReference type="EMBL" id="KAF7509183.1"/>
    </source>
</evidence>
<dbReference type="InterPro" id="IPR015947">
    <property type="entry name" value="PUA-like_sf"/>
</dbReference>
<gene>
    <name evidence="8" type="ORF">GJ744_008243</name>
</gene>
<evidence type="ECO:0000256" key="4">
    <source>
        <dbReference type="PROSITE-ProRule" id="PRU00175"/>
    </source>
</evidence>
<dbReference type="PANTHER" id="PTHR23327:SF42">
    <property type="entry name" value="LON PEPTIDASE N-TERMINAL DOMAIN AND RING FINGER PROTEIN C14F5.10C"/>
    <property type="match status" value="1"/>
</dbReference>
<dbReference type="SUPFAM" id="SSF57850">
    <property type="entry name" value="RING/U-box"/>
    <property type="match status" value="1"/>
</dbReference>
<dbReference type="Gene3D" id="1.20.58.1480">
    <property type="match status" value="1"/>
</dbReference>
<dbReference type="PROSITE" id="PS00518">
    <property type="entry name" value="ZF_RING_1"/>
    <property type="match status" value="1"/>
</dbReference>
<dbReference type="Pfam" id="PF13923">
    <property type="entry name" value="zf-C3HC4_2"/>
    <property type="match status" value="1"/>
</dbReference>
<dbReference type="PROSITE" id="PS51787">
    <property type="entry name" value="LON_N"/>
    <property type="match status" value="1"/>
</dbReference>
<dbReference type="PANTHER" id="PTHR23327">
    <property type="entry name" value="RING FINGER PROTEIN 127"/>
    <property type="match status" value="1"/>
</dbReference>